<sequence>MPSFVLHLGAQVRCIHNGHATPSVTVPRVRVSTQPVAVHSAPCVIAGCILPPPPAANGPCISGSWLAPSLRVKAMGMPLLVAPSPSVCAPTGTPMVVLMVQGRVTAM</sequence>
<dbReference type="EMBL" id="SIJK02000065">
    <property type="protein sequence ID" value="MBP1468340.1"/>
    <property type="molecule type" value="Genomic_DNA"/>
</dbReference>
<dbReference type="Proteomes" id="UP001193081">
    <property type="component" value="Unassembled WGS sequence"/>
</dbReference>
<protein>
    <recommendedName>
        <fullName evidence="3">DUF4280 domain-containing protein</fullName>
    </recommendedName>
</protein>
<evidence type="ECO:0000313" key="2">
    <source>
        <dbReference type="Proteomes" id="UP001193081"/>
    </source>
</evidence>
<organism evidence="1 2">
    <name type="scientific">Candidatus Chloroploca mongolica</name>
    <dbReference type="NCBI Taxonomy" id="2528176"/>
    <lineage>
        <taxon>Bacteria</taxon>
        <taxon>Bacillati</taxon>
        <taxon>Chloroflexota</taxon>
        <taxon>Chloroflexia</taxon>
        <taxon>Chloroflexales</taxon>
        <taxon>Chloroflexineae</taxon>
        <taxon>Oscillochloridaceae</taxon>
        <taxon>Candidatus Chloroploca</taxon>
    </lineage>
</organism>
<keyword evidence="2" id="KW-1185">Reference proteome</keyword>
<comment type="caution">
    <text evidence="1">The sequence shown here is derived from an EMBL/GenBank/DDBJ whole genome shotgun (WGS) entry which is preliminary data.</text>
</comment>
<accession>A0ABS4DFX5</accession>
<gene>
    <name evidence="1" type="ORF">EYB53_021695</name>
</gene>
<evidence type="ECO:0000313" key="1">
    <source>
        <dbReference type="EMBL" id="MBP1468340.1"/>
    </source>
</evidence>
<proteinExistence type="predicted"/>
<reference evidence="1 2" key="1">
    <citation type="submission" date="2021-03" db="EMBL/GenBank/DDBJ databases">
        <authorList>
            <person name="Grouzdev D.S."/>
        </authorList>
    </citation>
    <scope>NUCLEOTIDE SEQUENCE [LARGE SCALE GENOMIC DNA]</scope>
    <source>
        <strain evidence="1 2">M50-1</strain>
    </source>
</reference>
<dbReference type="RefSeq" id="WP_135480996.1">
    <property type="nucleotide sequence ID" value="NZ_SIJK02000065.1"/>
</dbReference>
<evidence type="ECO:0008006" key="3">
    <source>
        <dbReference type="Google" id="ProtNLM"/>
    </source>
</evidence>
<name>A0ABS4DFX5_9CHLR</name>